<evidence type="ECO:0000256" key="1">
    <source>
        <dbReference type="SAM" id="Phobius"/>
    </source>
</evidence>
<reference evidence="2" key="1">
    <citation type="submission" date="2019-12" db="EMBL/GenBank/DDBJ databases">
        <title>High-Quality draft genome sequences of three cyanobacteria isolated from the limestone walls of the Old Cathedral of Coimbra.</title>
        <authorList>
            <person name="Tiago I."/>
            <person name="Soares F."/>
            <person name="Portugal A."/>
        </authorList>
    </citation>
    <scope>NUCLEOTIDE SEQUENCE [LARGE SCALE GENOMIC DNA]</scope>
    <source>
        <strain evidence="2">C</strain>
    </source>
</reference>
<keyword evidence="3" id="KW-1185">Reference proteome</keyword>
<dbReference type="Proteomes" id="UP000607397">
    <property type="component" value="Unassembled WGS sequence"/>
</dbReference>
<evidence type="ECO:0000313" key="3">
    <source>
        <dbReference type="Proteomes" id="UP000607397"/>
    </source>
</evidence>
<accession>A0A8K1ZZ04</accession>
<keyword evidence="1" id="KW-1133">Transmembrane helix</keyword>
<protein>
    <recommendedName>
        <fullName evidence="4">Prepilin-type N-terminal cleavage/methylation domain-containing protein</fullName>
    </recommendedName>
</protein>
<dbReference type="EMBL" id="WVIC01000014">
    <property type="protein sequence ID" value="NCJ06563.1"/>
    <property type="molecule type" value="Genomic_DNA"/>
</dbReference>
<sequence length="201" mass="22296">MNGLSRLNRSFALGFTFVELMVALSMTGVVVTLAFTALQYTLQRDKAGTQLESRQAELSRALDFIADDLREATQVSGLKTPPELVMRIHRADGSWVDYFLVDQVDQRWRGPTIIYRRTSDQTSSQALVDAIAAEDVTCPGEGDLLERRGKSSSSHRAGGFRVRVQAPSRIKVCLWGHLPETNERVLATTQVFTRGDASPQP</sequence>
<dbReference type="RefSeq" id="WP_161825039.1">
    <property type="nucleotide sequence ID" value="NZ_WVIC01000014.1"/>
</dbReference>
<dbReference type="AlphaFoldDB" id="A0A8K1ZZ04"/>
<name>A0A8K1ZZ04_9CYAN</name>
<organism evidence="2 3">
    <name type="scientific">Petrachloros mirabilis ULC683</name>
    <dbReference type="NCBI Taxonomy" id="2781853"/>
    <lineage>
        <taxon>Bacteria</taxon>
        <taxon>Bacillati</taxon>
        <taxon>Cyanobacteriota</taxon>
        <taxon>Cyanophyceae</taxon>
        <taxon>Synechococcales</taxon>
        <taxon>Petrachlorosaceae</taxon>
        <taxon>Petrachloros</taxon>
        <taxon>Petrachloros mirabilis</taxon>
    </lineage>
</organism>
<dbReference type="SUPFAM" id="SSF54523">
    <property type="entry name" value="Pili subunits"/>
    <property type="match status" value="1"/>
</dbReference>
<proteinExistence type="predicted"/>
<evidence type="ECO:0000313" key="2">
    <source>
        <dbReference type="EMBL" id="NCJ06563.1"/>
    </source>
</evidence>
<evidence type="ECO:0008006" key="4">
    <source>
        <dbReference type="Google" id="ProtNLM"/>
    </source>
</evidence>
<dbReference type="InterPro" id="IPR045584">
    <property type="entry name" value="Pilin-like"/>
</dbReference>
<keyword evidence="1" id="KW-0812">Transmembrane</keyword>
<comment type="caution">
    <text evidence="2">The sequence shown here is derived from an EMBL/GenBank/DDBJ whole genome shotgun (WGS) entry which is preliminary data.</text>
</comment>
<gene>
    <name evidence="2" type="ORF">GS597_08605</name>
</gene>
<feature type="transmembrane region" description="Helical" evidence="1">
    <location>
        <begin position="12"/>
        <end position="38"/>
    </location>
</feature>
<keyword evidence="1" id="KW-0472">Membrane</keyword>